<feature type="compositionally biased region" description="Basic residues" evidence="5">
    <location>
        <begin position="338"/>
        <end position="352"/>
    </location>
</feature>
<sequence>MVEDKYIGLTLAVLSTLAIGSSFVITKKGLNEASERHGFAGEGFSYFKSPMWWGGIITMVVGEVANFAAYAFAPAILVTPLGALSVLIGAVLGSYFLDERLGTLGKIGCAECLIGSVIIVLHAPPDEEIDRIDVLLQYALRPGFMFYCAIVLTFSVVMIYRIAPRYGRSNPMIYISICSAVGSVSIMAVKAFGIALKLTLSGHNQFGYPSTYVFAIVVVVCILTQMNYFNKALSQFSTSIVNPLYYVTFTTATLCASFILFRGFNTTDAINTVSLLCGFLVIFSGVYLLNLSRSDPDGLTILRGEPTADAIPTDAIAGFTTRRSMQLRRSIDLENQRHGHRRLGSGHHRRRSSSGSLGIGLGDREGLLMRDYEGELHPDRVNGHAAQSPSQNTFGLDDLTEDSEEERVAETNVRKEGQEVLKGEDGAHTVVRTGTPTRLSGSGRARHPGDK</sequence>
<feature type="transmembrane region" description="Helical" evidence="6">
    <location>
        <begin position="206"/>
        <end position="223"/>
    </location>
</feature>
<feature type="transmembrane region" description="Helical" evidence="6">
    <location>
        <begin position="144"/>
        <end position="160"/>
    </location>
</feature>
<proteinExistence type="predicted"/>
<gene>
    <name evidence="7 9" type="ORF">P152DRAFT_57310</name>
</gene>
<keyword evidence="2 6" id="KW-0812">Transmembrane</keyword>
<evidence type="ECO:0000313" key="7">
    <source>
        <dbReference type="EMBL" id="KAF1811480.1"/>
    </source>
</evidence>
<evidence type="ECO:0000256" key="1">
    <source>
        <dbReference type="ARBA" id="ARBA00004141"/>
    </source>
</evidence>
<feature type="transmembrane region" description="Helical" evidence="6">
    <location>
        <begin position="270"/>
        <end position="289"/>
    </location>
</feature>
<dbReference type="PANTHER" id="PTHR12570:SF85">
    <property type="entry name" value="DUF803 DOMAIN MEMBRANE PROTEIN (AFU_ORTHOLOGUE AFUA_1G15880)"/>
    <property type="match status" value="1"/>
</dbReference>
<reference evidence="7 9" key="1">
    <citation type="submission" date="2020-01" db="EMBL/GenBank/DDBJ databases">
        <authorList>
            <consortium name="DOE Joint Genome Institute"/>
            <person name="Haridas S."/>
            <person name="Albert R."/>
            <person name="Binder M."/>
            <person name="Bloem J."/>
            <person name="Labutti K."/>
            <person name="Salamov A."/>
            <person name="Andreopoulos B."/>
            <person name="Baker S.E."/>
            <person name="Barry K."/>
            <person name="Bills G."/>
            <person name="Bluhm B.H."/>
            <person name="Cannon C."/>
            <person name="Castanera R."/>
            <person name="Culley D.E."/>
            <person name="Daum C."/>
            <person name="Ezra D."/>
            <person name="Gonzalez J.B."/>
            <person name="Henrissat B."/>
            <person name="Kuo A."/>
            <person name="Liang C."/>
            <person name="Lipzen A."/>
            <person name="Lutzoni F."/>
            <person name="Magnuson J."/>
            <person name="Mondo S."/>
            <person name="Nolan M."/>
            <person name="Ohm R."/>
            <person name="Pangilinan J."/>
            <person name="Park H.-J."/>
            <person name="Ramirez L."/>
            <person name="Alfaro M."/>
            <person name="Sun H."/>
            <person name="Tritt A."/>
            <person name="Yoshinaga Y."/>
            <person name="Zwiers L.-H."/>
            <person name="Turgeon B.G."/>
            <person name="Goodwin S.B."/>
            <person name="Spatafora J.W."/>
            <person name="Crous P.W."/>
            <person name="Grigoriev I.V."/>
        </authorList>
    </citation>
    <scope>NUCLEOTIDE SEQUENCE</scope>
    <source>
        <strain evidence="7 9">CBS 781.70</strain>
    </source>
</reference>
<name>A0A6G1G0N1_9PEZI</name>
<dbReference type="GO" id="GO:0015095">
    <property type="term" value="F:magnesium ion transmembrane transporter activity"/>
    <property type="evidence" value="ECO:0007669"/>
    <property type="project" value="InterPro"/>
</dbReference>
<dbReference type="GO" id="GO:0016020">
    <property type="term" value="C:membrane"/>
    <property type="evidence" value="ECO:0007669"/>
    <property type="project" value="UniProtKB-SubCell"/>
</dbReference>
<feature type="transmembrane region" description="Helical" evidence="6">
    <location>
        <begin position="52"/>
        <end position="72"/>
    </location>
</feature>
<feature type="region of interest" description="Disordered" evidence="5">
    <location>
        <begin position="335"/>
        <end position="362"/>
    </location>
</feature>
<dbReference type="InterPro" id="IPR008521">
    <property type="entry name" value="Mg_trans_NIPA"/>
</dbReference>
<organism evidence="7">
    <name type="scientific">Eremomyces bilateralis CBS 781.70</name>
    <dbReference type="NCBI Taxonomy" id="1392243"/>
    <lineage>
        <taxon>Eukaryota</taxon>
        <taxon>Fungi</taxon>
        <taxon>Dikarya</taxon>
        <taxon>Ascomycota</taxon>
        <taxon>Pezizomycotina</taxon>
        <taxon>Dothideomycetes</taxon>
        <taxon>Dothideomycetes incertae sedis</taxon>
        <taxon>Eremomycetales</taxon>
        <taxon>Eremomycetaceae</taxon>
        <taxon>Eremomyces</taxon>
    </lineage>
</organism>
<evidence type="ECO:0000313" key="8">
    <source>
        <dbReference type="Proteomes" id="UP000504638"/>
    </source>
</evidence>
<dbReference type="PANTHER" id="PTHR12570">
    <property type="match status" value="1"/>
</dbReference>
<dbReference type="InterPro" id="IPR037185">
    <property type="entry name" value="EmrE-like"/>
</dbReference>
<dbReference type="AlphaFoldDB" id="A0A6G1G0N1"/>
<reference evidence="9" key="2">
    <citation type="submission" date="2020-04" db="EMBL/GenBank/DDBJ databases">
        <authorList>
            <consortium name="NCBI Genome Project"/>
        </authorList>
    </citation>
    <scope>NUCLEOTIDE SEQUENCE</scope>
    <source>
        <strain evidence="9">CBS 781.70</strain>
    </source>
</reference>
<keyword evidence="3 6" id="KW-1133">Transmembrane helix</keyword>
<evidence type="ECO:0000256" key="6">
    <source>
        <dbReference type="SAM" id="Phobius"/>
    </source>
</evidence>
<dbReference type="RefSeq" id="XP_033533111.1">
    <property type="nucleotide sequence ID" value="XM_033683080.1"/>
</dbReference>
<feature type="region of interest" description="Disordered" evidence="5">
    <location>
        <begin position="378"/>
        <end position="403"/>
    </location>
</feature>
<keyword evidence="4 6" id="KW-0472">Membrane</keyword>
<dbReference type="Pfam" id="PF05653">
    <property type="entry name" value="Mg_trans_NIPA"/>
    <property type="match status" value="1"/>
</dbReference>
<dbReference type="GeneID" id="54423650"/>
<evidence type="ECO:0000256" key="2">
    <source>
        <dbReference type="ARBA" id="ARBA00022692"/>
    </source>
</evidence>
<evidence type="ECO:0000256" key="3">
    <source>
        <dbReference type="ARBA" id="ARBA00022989"/>
    </source>
</evidence>
<protein>
    <submittedName>
        <fullName evidence="7 9">DUF803-domain-containing protein</fullName>
    </submittedName>
</protein>
<reference evidence="9" key="3">
    <citation type="submission" date="2025-04" db="UniProtKB">
        <authorList>
            <consortium name="RefSeq"/>
        </authorList>
    </citation>
    <scope>IDENTIFICATION</scope>
    <source>
        <strain evidence="9">CBS 781.70</strain>
    </source>
</reference>
<evidence type="ECO:0000256" key="5">
    <source>
        <dbReference type="SAM" id="MobiDB-lite"/>
    </source>
</evidence>
<feature type="region of interest" description="Disordered" evidence="5">
    <location>
        <begin position="423"/>
        <end position="451"/>
    </location>
</feature>
<evidence type="ECO:0000256" key="4">
    <source>
        <dbReference type="ARBA" id="ARBA00023136"/>
    </source>
</evidence>
<accession>A0A6G1G0N1</accession>
<feature type="transmembrane region" description="Helical" evidence="6">
    <location>
        <begin position="78"/>
        <end position="97"/>
    </location>
</feature>
<feature type="transmembrane region" description="Helical" evidence="6">
    <location>
        <begin position="172"/>
        <end position="194"/>
    </location>
</feature>
<evidence type="ECO:0000313" key="9">
    <source>
        <dbReference type="RefSeq" id="XP_033533111.1"/>
    </source>
</evidence>
<feature type="transmembrane region" description="Helical" evidence="6">
    <location>
        <begin position="244"/>
        <end position="264"/>
    </location>
</feature>
<comment type="subcellular location">
    <subcellularLocation>
        <location evidence="1">Membrane</location>
        <topology evidence="1">Multi-pass membrane protein</topology>
    </subcellularLocation>
</comment>
<dbReference type="EMBL" id="ML975161">
    <property type="protein sequence ID" value="KAF1811480.1"/>
    <property type="molecule type" value="Genomic_DNA"/>
</dbReference>
<feature type="transmembrane region" description="Helical" evidence="6">
    <location>
        <begin position="6"/>
        <end position="26"/>
    </location>
</feature>
<dbReference type="OrthoDB" id="6428174at2759"/>
<feature type="compositionally biased region" description="Polar residues" evidence="5">
    <location>
        <begin position="385"/>
        <end position="394"/>
    </location>
</feature>
<keyword evidence="8" id="KW-1185">Reference proteome</keyword>
<dbReference type="SUPFAM" id="SSF103481">
    <property type="entry name" value="Multidrug resistance efflux transporter EmrE"/>
    <property type="match status" value="1"/>
</dbReference>
<dbReference type="Proteomes" id="UP000504638">
    <property type="component" value="Unplaced"/>
</dbReference>